<dbReference type="KEGG" id="acek:FLP30_05280"/>
<dbReference type="EMBL" id="CP043506">
    <property type="protein sequence ID" value="QEO17217.1"/>
    <property type="molecule type" value="Genomic_DNA"/>
</dbReference>
<reference evidence="1 2" key="1">
    <citation type="submission" date="2019-09" db="EMBL/GenBank/DDBJ databases">
        <title>Genome sequencing of strain KACC 21233.</title>
        <authorList>
            <person name="Heo J."/>
            <person name="Kim S.-J."/>
            <person name="Kim J.-S."/>
            <person name="Hong S.-B."/>
            <person name="Kwon S.-W."/>
        </authorList>
    </citation>
    <scope>NUCLEOTIDE SEQUENCE [LARGE SCALE GENOMIC DNA]</scope>
    <source>
        <strain evidence="1 2">KACC 21233</strain>
    </source>
</reference>
<gene>
    <name evidence="1" type="ORF">FLP30_05280</name>
</gene>
<accession>A0A5C1YQG1</accession>
<sequence>MRAIEQTLLSQYANSPSLGMIINAWNQAIDPAALIEVWYAAVWNIQTAQGYGLDVWGRIVGVSRVLSLTAGSCLGFAESNDLSEEGFDTAPWYTGEASTGSFRLSDEGYRQLVYAKALANITDCSVLSLNAILRVLFGASGAAYVRDGQDMSMTYVFEFLPSPVQISIIQNSGVLPRPAGVDVGYRIIDRTIQQNDFDADIS</sequence>
<dbReference type="InterPro" id="IPR021283">
    <property type="entry name" value="Phage_Wedge1"/>
</dbReference>
<dbReference type="RefSeq" id="WP_149278896.1">
    <property type="nucleotide sequence ID" value="NZ_CP043506.1"/>
</dbReference>
<dbReference type="AlphaFoldDB" id="A0A5C1YQG1"/>
<protein>
    <submittedName>
        <fullName evidence="1">DUF2612 domain-containing protein</fullName>
    </submittedName>
</protein>
<proteinExistence type="predicted"/>
<evidence type="ECO:0000313" key="1">
    <source>
        <dbReference type="EMBL" id="QEO17217.1"/>
    </source>
</evidence>
<name>A0A5C1YQG1_9PROT</name>
<dbReference type="Pfam" id="PF11041">
    <property type="entry name" value="Phage_Wedge1"/>
    <property type="match status" value="1"/>
</dbReference>
<dbReference type="Proteomes" id="UP000324536">
    <property type="component" value="Chromosome"/>
</dbReference>
<dbReference type="OrthoDB" id="8158189at2"/>
<evidence type="ECO:0000313" key="2">
    <source>
        <dbReference type="Proteomes" id="UP000324536"/>
    </source>
</evidence>
<organism evidence="1 2">
    <name type="scientific">Acetobacter vaccinii</name>
    <dbReference type="NCBI Taxonomy" id="2592655"/>
    <lineage>
        <taxon>Bacteria</taxon>
        <taxon>Pseudomonadati</taxon>
        <taxon>Pseudomonadota</taxon>
        <taxon>Alphaproteobacteria</taxon>
        <taxon>Acetobacterales</taxon>
        <taxon>Acetobacteraceae</taxon>
        <taxon>Acetobacter</taxon>
    </lineage>
</organism>
<keyword evidence="2" id="KW-1185">Reference proteome</keyword>